<protein>
    <recommendedName>
        <fullName evidence="4">K Homology domain-containing protein</fullName>
    </recommendedName>
</protein>
<reference evidence="6" key="1">
    <citation type="journal article" date="2023" name="Commun. Biol.">
        <title>Genome analysis of Parmales, the sister group of diatoms, reveals the evolutionary specialization of diatoms from phago-mixotrophs to photoautotrophs.</title>
        <authorList>
            <person name="Ban H."/>
            <person name="Sato S."/>
            <person name="Yoshikawa S."/>
            <person name="Yamada K."/>
            <person name="Nakamura Y."/>
            <person name="Ichinomiya M."/>
            <person name="Sato N."/>
            <person name="Blanc-Mathieu R."/>
            <person name="Endo H."/>
            <person name="Kuwata A."/>
            <person name="Ogata H."/>
        </authorList>
    </citation>
    <scope>NUCLEOTIDE SEQUENCE [LARGE SCALE GENOMIC DNA]</scope>
</reference>
<evidence type="ECO:0000256" key="1">
    <source>
        <dbReference type="PROSITE-ProRule" id="PRU00117"/>
    </source>
</evidence>
<dbReference type="Gene3D" id="3.30.1370.10">
    <property type="entry name" value="K Homology domain, type 1"/>
    <property type="match status" value="2"/>
</dbReference>
<evidence type="ECO:0000256" key="3">
    <source>
        <dbReference type="SAM" id="Phobius"/>
    </source>
</evidence>
<dbReference type="AlphaFoldDB" id="A0A9W7G6W6"/>
<dbReference type="Proteomes" id="UP001165065">
    <property type="component" value="Unassembled WGS sequence"/>
</dbReference>
<comment type="caution">
    <text evidence="5">The sequence shown here is derived from an EMBL/GenBank/DDBJ whole genome shotgun (WGS) entry which is preliminary data.</text>
</comment>
<evidence type="ECO:0000313" key="6">
    <source>
        <dbReference type="Proteomes" id="UP001165065"/>
    </source>
</evidence>
<dbReference type="OrthoDB" id="5204190at2759"/>
<keyword evidence="3" id="KW-0472">Membrane</keyword>
<keyword evidence="6" id="KW-1185">Reference proteome</keyword>
<dbReference type="InterPro" id="IPR004088">
    <property type="entry name" value="KH_dom_type_1"/>
</dbReference>
<dbReference type="Pfam" id="PF00013">
    <property type="entry name" value="KH_1"/>
    <property type="match status" value="2"/>
</dbReference>
<dbReference type="EMBL" id="BRYA01000060">
    <property type="protein sequence ID" value="GMI35836.1"/>
    <property type="molecule type" value="Genomic_DNA"/>
</dbReference>
<dbReference type="InterPro" id="IPR036612">
    <property type="entry name" value="KH_dom_type_1_sf"/>
</dbReference>
<keyword evidence="3" id="KW-0812">Transmembrane</keyword>
<dbReference type="CDD" id="cd00105">
    <property type="entry name" value="KH-I"/>
    <property type="match status" value="2"/>
</dbReference>
<accession>A0A9W7G6W6</accession>
<dbReference type="PROSITE" id="PS50084">
    <property type="entry name" value="KH_TYPE_1"/>
    <property type="match status" value="2"/>
</dbReference>
<feature type="compositionally biased region" description="Low complexity" evidence="2">
    <location>
        <begin position="496"/>
        <end position="505"/>
    </location>
</feature>
<dbReference type="InterPro" id="IPR004087">
    <property type="entry name" value="KH_dom"/>
</dbReference>
<feature type="region of interest" description="Disordered" evidence="2">
    <location>
        <begin position="484"/>
        <end position="573"/>
    </location>
</feature>
<sequence length="718" mass="79251">MAEAGKAPRYQAKPVGRSKNHFEDSSTSLHDKFAQTVAIGCSLAFFQVFMGLVVSRQHFSRFEFGNTFHDSHPSTAYPYPPGTRVTYVTCTGAGVFFYLAMALFCLPTLDISAFTVGTGLPFDVLVGMVKTANPGFDVHIRNLVNAAPGFFFNQTRILFGNQLPCKLIYRFPYFDSIGKTVTIPRCLHRLLLCRFFLRLAYNIKEIREFDPTSHMSGALHGAFCGDLLRMARAPRTIATMNTRFLDFTHVSITDKTLETLLGLGISSCPALPRNYVVQILFVFPATEKGGEKLVFSVYFSWSEHRGQIHNQHNLENLQEETTQMAMTLSGSQHPHDELPLICDVDFLEESEIGFLAQCNSQTHGPKVERFKRAVARYDQEHNEATQNEATQNKAKQKAKGAKRKGRQTKNKDKAKDKNKDKDKDKDNDKGGGAKADVVAPAHTDCVWDDADWGSSEPKAMSFAHASLTTTRDQTDGAQVKCYTETSVGVPPPPSPSHSRSSVSSPMKKKPKPSSNEASTTALSTLLSPGTPTTNVNLSFTSTTMPPEVTEITKKPDYDSVPFPPHDPVEPKVLSTTTNEDGVVTEVCLLHKHYVGRVLGKGGETKRDLENRSNTIINIDQTARGDKQKIIFAGTRADVDLAKHVYAHLTCKSGGTSKLPLGKAVKRELQIPQDKVRLIIGPKGDMIRHLTQVTRSKIYVDPNTGATSPTVLTTRVSLL</sequence>
<name>A0A9W7G6W6_9STRA</name>
<dbReference type="SUPFAM" id="SSF54791">
    <property type="entry name" value="Eukaryotic type KH-domain (KH-domain type I)"/>
    <property type="match status" value="2"/>
</dbReference>
<feature type="region of interest" description="Disordered" evidence="2">
    <location>
        <begin position="381"/>
        <end position="437"/>
    </location>
</feature>
<feature type="region of interest" description="Disordered" evidence="2">
    <location>
        <begin position="1"/>
        <end position="23"/>
    </location>
</feature>
<dbReference type="SMART" id="SM00322">
    <property type="entry name" value="KH"/>
    <property type="match status" value="2"/>
</dbReference>
<feature type="domain" description="K Homology" evidence="4">
    <location>
        <begin position="662"/>
        <end position="716"/>
    </location>
</feature>
<evidence type="ECO:0000259" key="4">
    <source>
        <dbReference type="SMART" id="SM00322"/>
    </source>
</evidence>
<feature type="transmembrane region" description="Helical" evidence="3">
    <location>
        <begin position="33"/>
        <end position="54"/>
    </location>
</feature>
<evidence type="ECO:0000313" key="5">
    <source>
        <dbReference type="EMBL" id="GMI35836.1"/>
    </source>
</evidence>
<evidence type="ECO:0000256" key="2">
    <source>
        <dbReference type="SAM" id="MobiDB-lite"/>
    </source>
</evidence>
<keyword evidence="1" id="KW-0694">RNA-binding</keyword>
<feature type="domain" description="K Homology" evidence="4">
    <location>
        <begin position="581"/>
        <end position="650"/>
    </location>
</feature>
<gene>
    <name evidence="5" type="ORF">TrCOL_g10852</name>
</gene>
<feature type="compositionally biased region" description="Basic and acidic residues" evidence="2">
    <location>
        <begin position="409"/>
        <end position="431"/>
    </location>
</feature>
<dbReference type="GO" id="GO:0003723">
    <property type="term" value="F:RNA binding"/>
    <property type="evidence" value="ECO:0007669"/>
    <property type="project" value="UniProtKB-UniRule"/>
</dbReference>
<feature type="compositionally biased region" description="Polar residues" evidence="2">
    <location>
        <begin position="534"/>
        <end position="544"/>
    </location>
</feature>
<proteinExistence type="predicted"/>
<feature type="compositionally biased region" description="Basic residues" evidence="2">
    <location>
        <begin position="394"/>
        <end position="408"/>
    </location>
</feature>
<feature type="compositionally biased region" description="Low complexity" evidence="2">
    <location>
        <begin position="512"/>
        <end position="533"/>
    </location>
</feature>
<organism evidence="5 6">
    <name type="scientific">Triparma columacea</name>
    <dbReference type="NCBI Taxonomy" id="722753"/>
    <lineage>
        <taxon>Eukaryota</taxon>
        <taxon>Sar</taxon>
        <taxon>Stramenopiles</taxon>
        <taxon>Ochrophyta</taxon>
        <taxon>Bolidophyceae</taxon>
        <taxon>Parmales</taxon>
        <taxon>Triparmaceae</taxon>
        <taxon>Triparma</taxon>
    </lineage>
</organism>
<keyword evidence="3" id="KW-1133">Transmembrane helix</keyword>